<evidence type="ECO:0000313" key="3">
    <source>
        <dbReference type="Proteomes" id="UP000318833"/>
    </source>
</evidence>
<dbReference type="EMBL" id="VLNR01000137">
    <property type="protein sequence ID" value="TSE02858.1"/>
    <property type="molecule type" value="Genomic_DNA"/>
</dbReference>
<evidence type="ECO:0000259" key="1">
    <source>
        <dbReference type="SMART" id="SM00089"/>
    </source>
</evidence>
<feature type="domain" description="PKD/Chitinase" evidence="1">
    <location>
        <begin position="904"/>
        <end position="989"/>
    </location>
</feature>
<dbReference type="InterPro" id="IPR022409">
    <property type="entry name" value="PKD/Chitinase_dom"/>
</dbReference>
<dbReference type="CDD" id="cd00146">
    <property type="entry name" value="PKD"/>
    <property type="match status" value="1"/>
</dbReference>
<dbReference type="InterPro" id="IPR000601">
    <property type="entry name" value="PKD_dom"/>
</dbReference>
<dbReference type="InterPro" id="IPR035986">
    <property type="entry name" value="PKD_dom_sf"/>
</dbReference>
<dbReference type="Proteomes" id="UP000318833">
    <property type="component" value="Unassembled WGS sequence"/>
</dbReference>
<dbReference type="SMART" id="SM00089">
    <property type="entry name" value="PKD"/>
    <property type="match status" value="2"/>
</dbReference>
<dbReference type="SUPFAM" id="SSF49299">
    <property type="entry name" value="PKD domain"/>
    <property type="match status" value="2"/>
</dbReference>
<feature type="non-terminal residue" evidence="2">
    <location>
        <position position="1"/>
    </location>
</feature>
<dbReference type="RefSeq" id="WP_143919177.1">
    <property type="nucleotide sequence ID" value="NZ_VLNR01000137.1"/>
</dbReference>
<name>A0A554VA96_9FLAO</name>
<dbReference type="AlphaFoldDB" id="A0A554VA96"/>
<accession>A0A554VA96</accession>
<evidence type="ECO:0000313" key="2">
    <source>
        <dbReference type="EMBL" id="TSE02858.1"/>
    </source>
</evidence>
<feature type="domain" description="PKD/Chitinase" evidence="1">
    <location>
        <begin position="814"/>
        <end position="900"/>
    </location>
</feature>
<organism evidence="2 3">
    <name type="scientific">Aquimarina algiphila</name>
    <dbReference type="NCBI Taxonomy" id="2047982"/>
    <lineage>
        <taxon>Bacteria</taxon>
        <taxon>Pseudomonadati</taxon>
        <taxon>Bacteroidota</taxon>
        <taxon>Flavobacteriia</taxon>
        <taxon>Flavobacteriales</taxon>
        <taxon>Flavobacteriaceae</taxon>
        <taxon>Aquimarina</taxon>
    </lineage>
</organism>
<keyword evidence="3" id="KW-1185">Reference proteome</keyword>
<sequence>YQRCINERNLNNVSHSSSDNETFGLLLHKIITPSETVTFDYSTYTTVNVNKNPTSLDAITIQNAINQEVMTYALTYTDKTATRKLLTTINRGKTNTPQQEYYRFEYYGNPPTDIAYYKQDYWGYYSGNTNTTGSLISENSNRSPDFASTQQGALKKIYYPTQGYSEFIYEQNKVYGQLDTGEIGGEDRLDAVINETITSDTYPINDNINKTIRIPFTPKALPDGSIKVSFGYYLHSSMGYSLSLVELKKIGGTIKNCPGAGRCNYKFEAASPELDPVTKQQDQTLYNLEPGDYELVLTLERIAAPSNPKRTPRVVASVSLKYYSGTPASEPEVTNIPFGGIRIKEINSYDAQGEHTTKRYSYMKEDAITSSGINLSKPIFMSKEHYYYLPDRTPPGRAEMNCYLTKRTSSSNIPLSTYIGSPVLYTTVEEQLVGDAGEVLKTRSYFSGQTDLTERFPFPPTEKKNWRKGLTLQQQSYTKEGSSYTVNGKTTNVYGPLERHTGASSHLNSYNLKAGKVRYVFDAIGNLQTMTSGINNSEYVTYVNRSELYPMFSSKQEEIHDNKTIIQNSTYTYDNPYGQIKTQTTTDSHNKTLTTTYTYPYDKASTVNNLLVAQNRITTPVETQHKENTTILGTQVTEFKDWGNGIILPGITKVAKGDDNPEPRLTYHKYDTQGNPLEVSQVDGRHIMYVWGYNNTQPIVKIDNASYTGIPAAVTTLINQLKSTSDNEDTATEETTMRTLFNNLRAHPYFTKAQVSGYTYDPLIGVTSMTNPQGQTAYYRYDDMNRMQYALDQDQHVVQQVRYNYQGQQSDALGGVIIDTPGAGPKVPNEPATFTANTSGSGSANLYTWSVNGVQEQCGSGISFTKTFTSEGTYTVKVLVYNTETKHRVSHTMNVVVQYPELTIPVVSANYTHVVKGTDVSFSVSSIGGGTGNLRYEWYLNNIKQASTATIYRYQPNTVGTYNIYFKVIDTESGKSVNSATRKLYAYHSLTTPSVSASKAHIEQGTTTTFTASNIGGGSGSRRYEWYVNNVKQSATGTSYSYHFPNAGTYTIKFKVVDLTMQNANAKWGANTPILKVYYKMVVSTSQSATSVFGSSASVRFNVTGISGGSGSRQITWRAFKSVSPSQTAGSGTGAQFYFSNFATGTHEYNIVATVKDNLTGQQVNRLMVVISSISDEDCPNCGPQH</sequence>
<reference evidence="2 3" key="1">
    <citation type="submission" date="2019-07" db="EMBL/GenBank/DDBJ databases">
        <title>The draft genome sequence of Aquimarina algiphila M91.</title>
        <authorList>
            <person name="Meng X."/>
        </authorList>
    </citation>
    <scope>NUCLEOTIDE SEQUENCE [LARGE SCALE GENOMIC DNA]</scope>
    <source>
        <strain evidence="2 3">M91</strain>
    </source>
</reference>
<dbReference type="Gene3D" id="2.60.40.10">
    <property type="entry name" value="Immunoglobulins"/>
    <property type="match status" value="1"/>
</dbReference>
<proteinExistence type="predicted"/>
<dbReference type="Pfam" id="PF00801">
    <property type="entry name" value="PKD"/>
    <property type="match status" value="1"/>
</dbReference>
<protein>
    <submittedName>
        <fullName evidence="2">PKD domain-containing protein</fullName>
    </submittedName>
</protein>
<comment type="caution">
    <text evidence="2">The sequence shown here is derived from an EMBL/GenBank/DDBJ whole genome shotgun (WGS) entry which is preliminary data.</text>
</comment>
<dbReference type="OrthoDB" id="9814627at2"/>
<gene>
    <name evidence="2" type="ORF">FOF46_30395</name>
</gene>
<dbReference type="InterPro" id="IPR013783">
    <property type="entry name" value="Ig-like_fold"/>
</dbReference>